<keyword evidence="3 6" id="KW-0378">Hydrolase</keyword>
<evidence type="ECO:0000313" key="7">
    <source>
        <dbReference type="Proteomes" id="UP000076722"/>
    </source>
</evidence>
<protein>
    <recommendedName>
        <fullName evidence="1">peptidyl-tRNA hydrolase</fullName>
        <ecNumber evidence="1">3.1.1.29</ecNumber>
    </recommendedName>
</protein>
<dbReference type="GO" id="GO:0000049">
    <property type="term" value="F:tRNA binding"/>
    <property type="evidence" value="ECO:0007669"/>
    <property type="project" value="UniProtKB-KW"/>
</dbReference>
<comment type="similarity">
    <text evidence="5">Belongs to the PTH family.</text>
</comment>
<reference evidence="6 7" key="1">
    <citation type="journal article" date="2016" name="Mol. Biol. Evol.">
        <title>Comparative Genomics of Early-Diverging Mushroom-Forming Fungi Provides Insights into the Origins of Lignocellulose Decay Capabilities.</title>
        <authorList>
            <person name="Nagy L.G."/>
            <person name="Riley R."/>
            <person name="Tritt A."/>
            <person name="Adam C."/>
            <person name="Daum C."/>
            <person name="Floudas D."/>
            <person name="Sun H."/>
            <person name="Yadav J.S."/>
            <person name="Pangilinan J."/>
            <person name="Larsson K.H."/>
            <person name="Matsuura K."/>
            <person name="Barry K."/>
            <person name="Labutti K."/>
            <person name="Kuo R."/>
            <person name="Ohm R.A."/>
            <person name="Bhattacharya S.S."/>
            <person name="Shirouzu T."/>
            <person name="Yoshinaga Y."/>
            <person name="Martin F.M."/>
            <person name="Grigoriev I.V."/>
            <person name="Hibbett D.S."/>
        </authorList>
    </citation>
    <scope>NUCLEOTIDE SEQUENCE [LARGE SCALE GENOMIC DNA]</scope>
    <source>
        <strain evidence="6 7">HHB9708</strain>
    </source>
</reference>
<dbReference type="EC" id="3.1.1.29" evidence="1"/>
<evidence type="ECO:0000256" key="1">
    <source>
        <dbReference type="ARBA" id="ARBA00013260"/>
    </source>
</evidence>
<accession>A0A165A877</accession>
<sequence>MARLPGPLREILVVGLGNISHPATRHSAGHFLIDSLADRLGIRLQSERMFSVGKTTIDNGGLDTVITLVRTKPLMNISGKAVSTALRQHLDDSRPSSMIVIHDSLDHKPFTVSSRFGGSAGGHNGVRDIIQALGQNQGFHRIRVGIGRPADKDQVQHYVLGKLSSEERAWWGRDGKGAQDVWKEIVKILKSG</sequence>
<dbReference type="Gene3D" id="3.40.50.1470">
    <property type="entry name" value="Peptidyl-tRNA hydrolase"/>
    <property type="match status" value="1"/>
</dbReference>
<dbReference type="SUPFAM" id="SSF53178">
    <property type="entry name" value="Peptidyl-tRNA hydrolase-like"/>
    <property type="match status" value="1"/>
</dbReference>
<dbReference type="PANTHER" id="PTHR17224:SF1">
    <property type="entry name" value="PEPTIDYL-TRNA HYDROLASE"/>
    <property type="match status" value="1"/>
</dbReference>
<dbReference type="InterPro" id="IPR036416">
    <property type="entry name" value="Pept_tRNA_hydro_sf"/>
</dbReference>
<dbReference type="AlphaFoldDB" id="A0A165A877"/>
<dbReference type="STRING" id="1314777.A0A165A877"/>
<dbReference type="OrthoDB" id="1711136at2759"/>
<evidence type="ECO:0000256" key="2">
    <source>
        <dbReference type="ARBA" id="ARBA00022555"/>
    </source>
</evidence>
<dbReference type="PROSITE" id="PS01196">
    <property type="entry name" value="PEPT_TRNA_HYDROL_2"/>
    <property type="match status" value="1"/>
</dbReference>
<keyword evidence="2" id="KW-0820">tRNA-binding</keyword>
<evidence type="ECO:0000313" key="6">
    <source>
        <dbReference type="EMBL" id="KZS98609.1"/>
    </source>
</evidence>
<dbReference type="Proteomes" id="UP000076722">
    <property type="component" value="Unassembled WGS sequence"/>
</dbReference>
<evidence type="ECO:0000256" key="3">
    <source>
        <dbReference type="ARBA" id="ARBA00022801"/>
    </source>
</evidence>
<dbReference type="CDD" id="cd00462">
    <property type="entry name" value="PTH"/>
    <property type="match status" value="1"/>
</dbReference>
<keyword evidence="4" id="KW-0694">RNA-binding</keyword>
<gene>
    <name evidence="6" type="ORF">SISNIDRAFT_448885</name>
</gene>
<evidence type="ECO:0000256" key="5">
    <source>
        <dbReference type="ARBA" id="ARBA00038063"/>
    </source>
</evidence>
<dbReference type="GO" id="GO:0004045">
    <property type="term" value="F:peptidyl-tRNA hydrolase activity"/>
    <property type="evidence" value="ECO:0007669"/>
    <property type="project" value="UniProtKB-EC"/>
</dbReference>
<proteinExistence type="inferred from homology"/>
<evidence type="ECO:0000256" key="4">
    <source>
        <dbReference type="ARBA" id="ARBA00022884"/>
    </source>
</evidence>
<keyword evidence="7" id="KW-1185">Reference proteome</keyword>
<dbReference type="Pfam" id="PF01195">
    <property type="entry name" value="Pept_tRNA_hydro"/>
    <property type="match status" value="1"/>
</dbReference>
<organism evidence="6 7">
    <name type="scientific">Sistotremastrum niveocremeum HHB9708</name>
    <dbReference type="NCBI Taxonomy" id="1314777"/>
    <lineage>
        <taxon>Eukaryota</taxon>
        <taxon>Fungi</taxon>
        <taxon>Dikarya</taxon>
        <taxon>Basidiomycota</taxon>
        <taxon>Agaricomycotina</taxon>
        <taxon>Agaricomycetes</taxon>
        <taxon>Sistotremastrales</taxon>
        <taxon>Sistotremastraceae</taxon>
        <taxon>Sertulicium</taxon>
        <taxon>Sertulicium niveocremeum</taxon>
    </lineage>
</organism>
<dbReference type="InterPro" id="IPR018171">
    <property type="entry name" value="Pept_tRNA_hydro_CS"/>
</dbReference>
<dbReference type="EMBL" id="KV419395">
    <property type="protein sequence ID" value="KZS98609.1"/>
    <property type="molecule type" value="Genomic_DNA"/>
</dbReference>
<name>A0A165A877_9AGAM</name>
<dbReference type="InterPro" id="IPR001328">
    <property type="entry name" value="Pept_tRNA_hydro"/>
</dbReference>
<dbReference type="NCBIfam" id="TIGR00447">
    <property type="entry name" value="pth"/>
    <property type="match status" value="1"/>
</dbReference>
<dbReference type="PANTHER" id="PTHR17224">
    <property type="entry name" value="PEPTIDYL-TRNA HYDROLASE"/>
    <property type="match status" value="1"/>
</dbReference>